<evidence type="ECO:0000313" key="8">
    <source>
        <dbReference type="Proteomes" id="UP000636888"/>
    </source>
</evidence>
<feature type="repeat" description="TPR" evidence="3">
    <location>
        <begin position="888"/>
        <end position="921"/>
    </location>
</feature>
<dbReference type="PROSITE" id="PS50005">
    <property type="entry name" value="TPR"/>
    <property type="match status" value="3"/>
</dbReference>
<keyword evidence="1" id="KW-0677">Repeat</keyword>
<dbReference type="Pfam" id="PF13176">
    <property type="entry name" value="TPR_7"/>
    <property type="match status" value="1"/>
</dbReference>
<feature type="domain" description="Bacteriophage N4 adsorption protein A C-terminal" evidence="6">
    <location>
        <begin position="1055"/>
        <end position="1204"/>
    </location>
</feature>
<dbReference type="PANTHER" id="PTHR45586">
    <property type="entry name" value="TPR REPEAT-CONTAINING PROTEIN PA4667"/>
    <property type="match status" value="1"/>
</dbReference>
<dbReference type="SMART" id="SM00028">
    <property type="entry name" value="TPR"/>
    <property type="match status" value="15"/>
</dbReference>
<dbReference type="PANTHER" id="PTHR45586:SF1">
    <property type="entry name" value="LIPOPOLYSACCHARIDE ASSEMBLY PROTEIN B"/>
    <property type="match status" value="1"/>
</dbReference>
<dbReference type="InterPro" id="IPR051012">
    <property type="entry name" value="CellSynth/LPSAsmb/PSIAsmb"/>
</dbReference>
<dbReference type="InterPro" id="IPR019734">
    <property type="entry name" value="TPR_rpt"/>
</dbReference>
<evidence type="ECO:0000259" key="6">
    <source>
        <dbReference type="Pfam" id="PF13283"/>
    </source>
</evidence>
<feature type="repeat" description="TPR" evidence="3">
    <location>
        <begin position="357"/>
        <end position="390"/>
    </location>
</feature>
<evidence type="ECO:0000256" key="1">
    <source>
        <dbReference type="ARBA" id="ARBA00022737"/>
    </source>
</evidence>
<evidence type="ECO:0000256" key="3">
    <source>
        <dbReference type="PROSITE-ProRule" id="PRU00339"/>
    </source>
</evidence>
<dbReference type="Pfam" id="PF13283">
    <property type="entry name" value="NfrA_C"/>
    <property type="match status" value="1"/>
</dbReference>
<gene>
    <name evidence="7" type="ORF">JFN93_22055</name>
</gene>
<keyword evidence="2 3" id="KW-0802">TPR repeat</keyword>
<dbReference type="Gene3D" id="1.25.40.10">
    <property type="entry name" value="Tetratricopeptide repeat domain"/>
    <property type="match status" value="6"/>
</dbReference>
<proteinExistence type="predicted"/>
<feature type="signal peptide" evidence="4">
    <location>
        <begin position="1"/>
        <end position="42"/>
    </location>
</feature>
<evidence type="ECO:0000256" key="4">
    <source>
        <dbReference type="SAM" id="SignalP"/>
    </source>
</evidence>
<feature type="repeat" description="TPR" evidence="3">
    <location>
        <begin position="854"/>
        <end position="887"/>
    </location>
</feature>
<name>A0A8J7S831_9BACT</name>
<dbReference type="InterPro" id="IPR041656">
    <property type="entry name" value="TPR_5"/>
</dbReference>
<dbReference type="InterPro" id="IPR011990">
    <property type="entry name" value="TPR-like_helical_dom_sf"/>
</dbReference>
<dbReference type="InterPro" id="IPR025137">
    <property type="entry name" value="NfrA_C"/>
</dbReference>
<keyword evidence="8" id="KW-1185">Reference proteome</keyword>
<dbReference type="Pfam" id="PF12688">
    <property type="entry name" value="TPR_5"/>
    <property type="match status" value="1"/>
</dbReference>
<comment type="caution">
    <text evidence="7">The sequence shown here is derived from an EMBL/GenBank/DDBJ whole genome shotgun (WGS) entry which is preliminary data.</text>
</comment>
<evidence type="ECO:0000259" key="5">
    <source>
        <dbReference type="Pfam" id="PF12688"/>
    </source>
</evidence>
<sequence>MKCRYPFAFPRSASRKGHTRSGARLAALLFLLALSAGAPAGAAETPAYRPDLAYYLHKYLGPKEEKLVLDEVKRYRSYPRLDRAYRMQRAGRLAEARSEFEAYLTLVPEDIRSRLSYVALLERMGLYREEIAQSDVVLKRFPNFVPAALYKAQALGRLGDPVQALALLEKVAATPGIRSEDRIFALSAGADLAVSGKDHAAAARLFVALAEAQPTYRRWLDAGSFLQKAGRLPDALNAYAAAEQHASTAPERLAAALEQAEVARKLNLPDRARHALETVAANDPGNRAALRALADAAYHAGNLREAEKWLAQLVRHGKATPQDRLFLANLYVKRNDYAAAIPQLKAAIAQQGNRAGAETLAELAQVLESAGNLKESAHAYRQLVARHPNHGDAQFRFGVLLVRLEQWAQAVPVLERALALELTDKERRDAHANLALALEKSGRYRDAAAELEKGLPEGGDPHRAELLIRQARLLTLAGTTDEALSRLERALATPGISAELTLQAHREKSAALEKAGQSAAAAAELEKALSSGPADPAEMIRLARLLEAGGNHAESLRRLDQVLALAALAPSLRRDALRQKGVILERERHPLEAAQQFEQLVQSGDDTAATLLTLANLYDAAGRPEAAIPRFQQVLARKAAAAADRCSAAEALAQDRLKLNQTDEAETALAASLRLCGENRQRHYYLGLVRYKQRRWDEALEQFTLADPEAKEPATLLQMALCQKELDRPGVAIHYLQIARRQPDKSKELTRRIEATLGYLYAEEHAYDNAAQAFSLALAGGPDPVLNLKLAGMLQRAGKETESGAVLDQVDPKQLSPEDRLEYQDLKAAQLEKQGHLPEALALLEENRKQQPTAARSHALGVLYLKAGERAKAIDRFRAAREKEPERDEYLLALGYAYLAEDRFTDAIPLFKKVAARNPDNVKLREELGYANEHAGRNEEADRWFAEALERLPELAADGSEESLAREQDAYRLRSELAKLRRTFTATAYASYRAGKAQTTLVTNNSTTVAGLNGQLGVEAAYRPPKIGLIDDRILEVFGRVFGDLHPDRLTYNGTSTQAGLGVRYKLLKEENLWISGERLFRIGRNGMADWLGRLLYSRGAGFEPTPWEKSTDYYLIYGELDGYLTAHTVATYTELRKGRAFTLRPDTLLSPYLVLDARWQSPYGVGGDYAEGGAGLSLRYFFNETRGETYRSSVDLSVSYKHGYFYGRGTGNDRGGYDTAVVGVGVNF</sequence>
<dbReference type="EMBL" id="JAEMHM010000023">
    <property type="protein sequence ID" value="MBJ6727406.1"/>
    <property type="molecule type" value="Genomic_DNA"/>
</dbReference>
<organism evidence="7 8">
    <name type="scientific">Geomesophilobacter sediminis</name>
    <dbReference type="NCBI Taxonomy" id="2798584"/>
    <lineage>
        <taxon>Bacteria</taxon>
        <taxon>Pseudomonadati</taxon>
        <taxon>Thermodesulfobacteriota</taxon>
        <taxon>Desulfuromonadia</taxon>
        <taxon>Geobacterales</taxon>
        <taxon>Geobacteraceae</taxon>
        <taxon>Geomesophilobacter</taxon>
    </lineage>
</organism>
<dbReference type="SUPFAM" id="SSF48452">
    <property type="entry name" value="TPR-like"/>
    <property type="match status" value="5"/>
</dbReference>
<protein>
    <submittedName>
        <fullName evidence="7">Tetratricopeptide repeat protein</fullName>
    </submittedName>
</protein>
<feature type="chain" id="PRO_5035210814" evidence="4">
    <location>
        <begin position="43"/>
        <end position="1229"/>
    </location>
</feature>
<evidence type="ECO:0000313" key="7">
    <source>
        <dbReference type="EMBL" id="MBJ6727406.1"/>
    </source>
</evidence>
<accession>A0A8J7S831</accession>
<dbReference type="Pfam" id="PF13432">
    <property type="entry name" value="TPR_16"/>
    <property type="match status" value="5"/>
</dbReference>
<feature type="domain" description="Tetratrico peptide repeat group 5" evidence="5">
    <location>
        <begin position="152"/>
        <end position="220"/>
    </location>
</feature>
<evidence type="ECO:0000256" key="2">
    <source>
        <dbReference type="ARBA" id="ARBA00022803"/>
    </source>
</evidence>
<dbReference type="RefSeq" id="WP_199386474.1">
    <property type="nucleotide sequence ID" value="NZ_JAEMHM010000023.1"/>
</dbReference>
<keyword evidence="4" id="KW-0732">Signal</keyword>
<reference evidence="7" key="1">
    <citation type="submission" date="2020-12" db="EMBL/GenBank/DDBJ databases">
        <title>Geomonas sp. Red875, isolated from river sediment.</title>
        <authorList>
            <person name="Xu Z."/>
            <person name="Zhang Z."/>
            <person name="Masuda Y."/>
            <person name="Itoh H."/>
            <person name="Senoo K."/>
        </authorList>
    </citation>
    <scope>NUCLEOTIDE SEQUENCE</scope>
    <source>
        <strain evidence="7">Red875</strain>
    </source>
</reference>
<dbReference type="AlphaFoldDB" id="A0A8J7S831"/>
<dbReference type="Proteomes" id="UP000636888">
    <property type="component" value="Unassembled WGS sequence"/>
</dbReference>